<organism evidence="1 2">
    <name type="scientific">Actinocorallia longicatena</name>
    <dbReference type="NCBI Taxonomy" id="111803"/>
    <lineage>
        <taxon>Bacteria</taxon>
        <taxon>Bacillati</taxon>
        <taxon>Actinomycetota</taxon>
        <taxon>Actinomycetes</taxon>
        <taxon>Streptosporangiales</taxon>
        <taxon>Thermomonosporaceae</taxon>
        <taxon>Actinocorallia</taxon>
    </lineage>
</organism>
<protein>
    <submittedName>
        <fullName evidence="1">Uncharacterized protein</fullName>
    </submittedName>
</protein>
<dbReference type="RefSeq" id="WP_344829364.1">
    <property type="nucleotide sequence ID" value="NZ_BAAAUV010000008.1"/>
</dbReference>
<name>A0ABP6QCV2_9ACTN</name>
<gene>
    <name evidence="1" type="ORF">GCM10010468_35750</name>
</gene>
<accession>A0ABP6QCV2</accession>
<comment type="caution">
    <text evidence="1">The sequence shown here is derived from an EMBL/GenBank/DDBJ whole genome shotgun (WGS) entry which is preliminary data.</text>
</comment>
<keyword evidence="2" id="KW-1185">Reference proteome</keyword>
<evidence type="ECO:0000313" key="2">
    <source>
        <dbReference type="Proteomes" id="UP001501237"/>
    </source>
</evidence>
<proteinExistence type="predicted"/>
<dbReference type="EMBL" id="BAAAUV010000008">
    <property type="protein sequence ID" value="GAA3214793.1"/>
    <property type="molecule type" value="Genomic_DNA"/>
</dbReference>
<evidence type="ECO:0000313" key="1">
    <source>
        <dbReference type="EMBL" id="GAA3214793.1"/>
    </source>
</evidence>
<sequence>MTRAQMTDPAFVLPGTMPGIDVAAWGESPCFTGSGRAAPELAEALTSIADRTGDAVRDDLRDPATDLLQSRAEKS</sequence>
<dbReference type="Proteomes" id="UP001501237">
    <property type="component" value="Unassembled WGS sequence"/>
</dbReference>
<reference evidence="2" key="1">
    <citation type="journal article" date="2019" name="Int. J. Syst. Evol. Microbiol.">
        <title>The Global Catalogue of Microorganisms (GCM) 10K type strain sequencing project: providing services to taxonomists for standard genome sequencing and annotation.</title>
        <authorList>
            <consortium name="The Broad Institute Genomics Platform"/>
            <consortium name="The Broad Institute Genome Sequencing Center for Infectious Disease"/>
            <person name="Wu L."/>
            <person name="Ma J."/>
        </authorList>
    </citation>
    <scope>NUCLEOTIDE SEQUENCE [LARGE SCALE GENOMIC DNA]</scope>
    <source>
        <strain evidence="2">JCM 9377</strain>
    </source>
</reference>